<feature type="domain" description="Gcp-like" evidence="2">
    <location>
        <begin position="51"/>
        <end position="153"/>
    </location>
</feature>
<organism evidence="3 4">
    <name type="scientific">Hwanghaeella grinnelliae</name>
    <dbReference type="NCBI Taxonomy" id="2500179"/>
    <lineage>
        <taxon>Bacteria</taxon>
        <taxon>Pseudomonadati</taxon>
        <taxon>Pseudomonadota</taxon>
        <taxon>Alphaproteobacteria</taxon>
        <taxon>Rhodospirillales</taxon>
        <taxon>Rhodospirillaceae</taxon>
        <taxon>Hwanghaeella</taxon>
    </lineage>
</organism>
<dbReference type="GO" id="GO:0016740">
    <property type="term" value="F:transferase activity"/>
    <property type="evidence" value="ECO:0007669"/>
    <property type="project" value="UniProtKB-KW"/>
</dbReference>
<dbReference type="InterPro" id="IPR000905">
    <property type="entry name" value="Gcp-like_dom"/>
</dbReference>
<dbReference type="PANTHER" id="PTHR11735:SF11">
    <property type="entry name" value="TRNA THREONYLCARBAMOYLADENOSINE BIOSYNTHESIS PROTEIN TSAB"/>
    <property type="match status" value="1"/>
</dbReference>
<dbReference type="EMBL" id="SADE01000002">
    <property type="protein sequence ID" value="RVU36308.1"/>
    <property type="molecule type" value="Genomic_DNA"/>
</dbReference>
<proteinExistence type="predicted"/>
<dbReference type="OrthoDB" id="9809995at2"/>
<comment type="caution">
    <text evidence="3">The sequence shown here is derived from an EMBL/GenBank/DDBJ whole genome shotgun (WGS) entry which is preliminary data.</text>
</comment>
<dbReference type="NCBIfam" id="TIGR03725">
    <property type="entry name" value="T6A_YeaZ"/>
    <property type="match status" value="1"/>
</dbReference>
<gene>
    <name evidence="3" type="primary">tsaB</name>
    <name evidence="3" type="ORF">EOI86_13930</name>
</gene>
<dbReference type="PANTHER" id="PTHR11735">
    <property type="entry name" value="TRNA N6-ADENOSINE THREONYLCARBAMOYLTRANSFERASE"/>
    <property type="match status" value="1"/>
</dbReference>
<reference evidence="4" key="1">
    <citation type="submission" date="2019-01" db="EMBL/GenBank/DDBJ databases">
        <title>Gri0909 isolated from a small marine red alga.</title>
        <authorList>
            <person name="Kim J."/>
            <person name="Jeong S.E."/>
            <person name="Jeon C.O."/>
        </authorList>
    </citation>
    <scope>NUCLEOTIDE SEQUENCE [LARGE SCALE GENOMIC DNA]</scope>
    <source>
        <strain evidence="4">Gri0909</strain>
    </source>
</reference>
<dbReference type="InterPro" id="IPR043129">
    <property type="entry name" value="ATPase_NBD"/>
</dbReference>
<evidence type="ECO:0000256" key="1">
    <source>
        <dbReference type="SAM" id="MobiDB-lite"/>
    </source>
</evidence>
<keyword evidence="3" id="KW-0808">Transferase</keyword>
<dbReference type="Gene3D" id="3.30.420.40">
    <property type="match status" value="2"/>
</dbReference>
<dbReference type="SUPFAM" id="SSF53067">
    <property type="entry name" value="Actin-like ATPase domain"/>
    <property type="match status" value="1"/>
</dbReference>
<dbReference type="AlphaFoldDB" id="A0A437QP41"/>
<dbReference type="GO" id="GO:0002949">
    <property type="term" value="P:tRNA threonylcarbamoyladenosine modification"/>
    <property type="evidence" value="ECO:0007669"/>
    <property type="project" value="InterPro"/>
</dbReference>
<evidence type="ECO:0000313" key="4">
    <source>
        <dbReference type="Proteomes" id="UP000287447"/>
    </source>
</evidence>
<name>A0A437QP41_9PROT</name>
<evidence type="ECO:0000313" key="3">
    <source>
        <dbReference type="EMBL" id="RVU36308.1"/>
    </source>
</evidence>
<keyword evidence="4" id="KW-1185">Reference proteome</keyword>
<accession>A0A437QP41</accession>
<dbReference type="Pfam" id="PF00814">
    <property type="entry name" value="TsaD"/>
    <property type="match status" value="1"/>
</dbReference>
<dbReference type="InterPro" id="IPR022496">
    <property type="entry name" value="T6A_TsaB"/>
</dbReference>
<dbReference type="Proteomes" id="UP000287447">
    <property type="component" value="Unassembled WGS sequence"/>
</dbReference>
<dbReference type="RefSeq" id="WP_127765784.1">
    <property type="nucleotide sequence ID" value="NZ_SADE01000002.1"/>
</dbReference>
<dbReference type="GO" id="GO:0005829">
    <property type="term" value="C:cytosol"/>
    <property type="evidence" value="ECO:0007669"/>
    <property type="project" value="TreeGrafter"/>
</dbReference>
<protein>
    <submittedName>
        <fullName evidence="3">tRNA (Adenosine(37)-N6)-threonylcarbamoyltransferase complex dimerization subunit type 1 TsaB</fullName>
    </submittedName>
</protein>
<evidence type="ECO:0000259" key="2">
    <source>
        <dbReference type="Pfam" id="PF00814"/>
    </source>
</evidence>
<feature type="region of interest" description="Disordered" evidence="1">
    <location>
        <begin position="230"/>
        <end position="269"/>
    </location>
</feature>
<sequence>MGRCPCHDMPGITKQESDQMRLLVLDCAANACAVAVLDNDLELASVSEPMTRGHAERIAPMLAECLATAATDADCLDAVAVTIGPGAFTGIRIGLAAARGFSLAAGIPILGVSCLAVAASPFRGQSPVLVALETKRADFYLQAFDRHGDPATDPAALSAGDIATYLPAYSAISGPALDGIPDGWPVAGDGADRLVSEALDASPGLHVANPPETNSAVTAGRIAMLQIARKGLPDPTDTGPRPLYLRPPDVNLKPAVSPLTAAPPPRSDA</sequence>